<sequence length="238" mass="26324">MKASTALLSALVPLATASAVFRNNADVLRSAESILHGLNTNHYYDQGLHTTEDGLKTIAQVILHNEVHGNITYEDGVLWARKDVEPTIWNLNQDCRRDSKGFQISAFDPFDRSIYWKTNYDKVTLGDNEYYDGGSRFLIRVANGHKGDDKNNGQASMAGIDECEGDGKKPGHLPPGGEGDDEWQVMYIATSNSGCVYFNDEGMSRVGTVTACHPFKFKQVHDSDVPVWEDPNAHCPSV</sequence>
<name>A0A1L9VMH7_ASPGL</name>
<proteinExistence type="predicted"/>
<dbReference type="RefSeq" id="XP_022401836.1">
    <property type="nucleotide sequence ID" value="XM_022544469.1"/>
</dbReference>
<dbReference type="VEuPathDB" id="FungiDB:ASPGLDRAFT_34779"/>
<keyword evidence="4" id="KW-1185">Reference proteome</keyword>
<accession>A0A1L9VMH7</accession>
<dbReference type="Proteomes" id="UP000184300">
    <property type="component" value="Unassembled WGS sequence"/>
</dbReference>
<feature type="region of interest" description="Disordered" evidence="1">
    <location>
        <begin position="148"/>
        <end position="181"/>
    </location>
</feature>
<evidence type="ECO:0000313" key="3">
    <source>
        <dbReference type="EMBL" id="OJJ85138.1"/>
    </source>
</evidence>
<feature type="chain" id="PRO_5013335954" evidence="2">
    <location>
        <begin position="18"/>
        <end position="238"/>
    </location>
</feature>
<evidence type="ECO:0000256" key="2">
    <source>
        <dbReference type="SAM" id="SignalP"/>
    </source>
</evidence>
<dbReference type="GeneID" id="34460730"/>
<keyword evidence="2" id="KW-0732">Signal</keyword>
<gene>
    <name evidence="3" type="ORF">ASPGLDRAFT_34779</name>
</gene>
<protein>
    <submittedName>
        <fullName evidence="3">Uncharacterized protein</fullName>
    </submittedName>
</protein>
<evidence type="ECO:0000313" key="4">
    <source>
        <dbReference type="Proteomes" id="UP000184300"/>
    </source>
</evidence>
<dbReference type="EMBL" id="KV878895">
    <property type="protein sequence ID" value="OJJ85138.1"/>
    <property type="molecule type" value="Genomic_DNA"/>
</dbReference>
<evidence type="ECO:0000256" key="1">
    <source>
        <dbReference type="SAM" id="MobiDB-lite"/>
    </source>
</evidence>
<reference evidence="4" key="1">
    <citation type="journal article" date="2017" name="Genome Biol.">
        <title>Comparative genomics reveals high biological diversity and specific adaptations in the industrially and medically important fungal genus Aspergillus.</title>
        <authorList>
            <person name="de Vries R.P."/>
            <person name="Riley R."/>
            <person name="Wiebenga A."/>
            <person name="Aguilar-Osorio G."/>
            <person name="Amillis S."/>
            <person name="Uchima C.A."/>
            <person name="Anderluh G."/>
            <person name="Asadollahi M."/>
            <person name="Askin M."/>
            <person name="Barry K."/>
            <person name="Battaglia E."/>
            <person name="Bayram O."/>
            <person name="Benocci T."/>
            <person name="Braus-Stromeyer S.A."/>
            <person name="Caldana C."/>
            <person name="Canovas D."/>
            <person name="Cerqueira G.C."/>
            <person name="Chen F."/>
            <person name="Chen W."/>
            <person name="Choi C."/>
            <person name="Clum A."/>
            <person name="Dos Santos R.A."/>
            <person name="Damasio A.R."/>
            <person name="Diallinas G."/>
            <person name="Emri T."/>
            <person name="Fekete E."/>
            <person name="Flipphi M."/>
            <person name="Freyberg S."/>
            <person name="Gallo A."/>
            <person name="Gournas C."/>
            <person name="Habgood R."/>
            <person name="Hainaut M."/>
            <person name="Harispe M.L."/>
            <person name="Henrissat B."/>
            <person name="Hilden K.S."/>
            <person name="Hope R."/>
            <person name="Hossain A."/>
            <person name="Karabika E."/>
            <person name="Karaffa L."/>
            <person name="Karanyi Z."/>
            <person name="Krasevec N."/>
            <person name="Kuo A."/>
            <person name="Kusch H."/>
            <person name="LaButti K."/>
            <person name="Lagendijk E.L."/>
            <person name="Lapidus A."/>
            <person name="Levasseur A."/>
            <person name="Lindquist E."/>
            <person name="Lipzen A."/>
            <person name="Logrieco A.F."/>
            <person name="MacCabe A."/>
            <person name="Maekelae M.R."/>
            <person name="Malavazi I."/>
            <person name="Melin P."/>
            <person name="Meyer V."/>
            <person name="Mielnichuk N."/>
            <person name="Miskei M."/>
            <person name="Molnar A.P."/>
            <person name="Mule G."/>
            <person name="Ngan C.Y."/>
            <person name="Orejas M."/>
            <person name="Orosz E."/>
            <person name="Ouedraogo J.P."/>
            <person name="Overkamp K.M."/>
            <person name="Park H.-S."/>
            <person name="Perrone G."/>
            <person name="Piumi F."/>
            <person name="Punt P.J."/>
            <person name="Ram A.F."/>
            <person name="Ramon A."/>
            <person name="Rauscher S."/>
            <person name="Record E."/>
            <person name="Riano-Pachon D.M."/>
            <person name="Robert V."/>
            <person name="Roehrig J."/>
            <person name="Ruller R."/>
            <person name="Salamov A."/>
            <person name="Salih N.S."/>
            <person name="Samson R.A."/>
            <person name="Sandor E."/>
            <person name="Sanguinetti M."/>
            <person name="Schuetze T."/>
            <person name="Sepcic K."/>
            <person name="Shelest E."/>
            <person name="Sherlock G."/>
            <person name="Sophianopoulou V."/>
            <person name="Squina F.M."/>
            <person name="Sun H."/>
            <person name="Susca A."/>
            <person name="Todd R.B."/>
            <person name="Tsang A."/>
            <person name="Unkles S.E."/>
            <person name="van de Wiele N."/>
            <person name="van Rossen-Uffink D."/>
            <person name="Oliveira J.V."/>
            <person name="Vesth T.C."/>
            <person name="Visser J."/>
            <person name="Yu J.-H."/>
            <person name="Zhou M."/>
            <person name="Andersen M.R."/>
            <person name="Archer D.B."/>
            <person name="Baker S.E."/>
            <person name="Benoit I."/>
            <person name="Brakhage A.A."/>
            <person name="Braus G.H."/>
            <person name="Fischer R."/>
            <person name="Frisvad J.C."/>
            <person name="Goldman G.H."/>
            <person name="Houbraken J."/>
            <person name="Oakley B."/>
            <person name="Pocsi I."/>
            <person name="Scazzocchio C."/>
            <person name="Seiboth B."/>
            <person name="vanKuyk P.A."/>
            <person name="Wortman J."/>
            <person name="Dyer P.S."/>
            <person name="Grigoriev I.V."/>
        </authorList>
    </citation>
    <scope>NUCLEOTIDE SEQUENCE [LARGE SCALE GENOMIC DNA]</scope>
    <source>
        <strain evidence="4">CBS 516.65</strain>
    </source>
</reference>
<feature type="signal peptide" evidence="2">
    <location>
        <begin position="1"/>
        <end position="17"/>
    </location>
</feature>
<dbReference type="AlphaFoldDB" id="A0A1L9VMH7"/>
<organism evidence="3 4">
    <name type="scientific">Aspergillus glaucus CBS 516.65</name>
    <dbReference type="NCBI Taxonomy" id="1160497"/>
    <lineage>
        <taxon>Eukaryota</taxon>
        <taxon>Fungi</taxon>
        <taxon>Dikarya</taxon>
        <taxon>Ascomycota</taxon>
        <taxon>Pezizomycotina</taxon>
        <taxon>Eurotiomycetes</taxon>
        <taxon>Eurotiomycetidae</taxon>
        <taxon>Eurotiales</taxon>
        <taxon>Aspergillaceae</taxon>
        <taxon>Aspergillus</taxon>
        <taxon>Aspergillus subgen. Aspergillus</taxon>
    </lineage>
</organism>